<keyword evidence="1" id="KW-0813">Transport</keyword>
<organism evidence="6 7">
    <name type="scientific">Halorubrum xinjiangense</name>
    <dbReference type="NCBI Taxonomy" id="261291"/>
    <lineage>
        <taxon>Archaea</taxon>
        <taxon>Methanobacteriati</taxon>
        <taxon>Methanobacteriota</taxon>
        <taxon>Stenosarchaea group</taxon>
        <taxon>Halobacteria</taxon>
        <taxon>Halobacteriales</taxon>
        <taxon>Haloferacaceae</taxon>
        <taxon>Halorubrum</taxon>
    </lineage>
</organism>
<evidence type="ECO:0000256" key="3">
    <source>
        <dbReference type="ARBA" id="ARBA00022840"/>
    </source>
</evidence>
<evidence type="ECO:0000313" key="6">
    <source>
        <dbReference type="EMBL" id="SDF51836.1"/>
    </source>
</evidence>
<feature type="compositionally biased region" description="Low complexity" evidence="4">
    <location>
        <begin position="71"/>
        <end position="82"/>
    </location>
</feature>
<keyword evidence="7" id="KW-1185">Reference proteome</keyword>
<dbReference type="GO" id="GO:0005524">
    <property type="term" value="F:ATP binding"/>
    <property type="evidence" value="ECO:0007669"/>
    <property type="project" value="UniProtKB-KW"/>
</dbReference>
<dbReference type="PANTHER" id="PTHR45772:SF3">
    <property type="entry name" value="ABC TRANSPORTER ATP-BINDING PROTEIN"/>
    <property type="match status" value="1"/>
</dbReference>
<protein>
    <submittedName>
        <fullName evidence="6">Branched-chain amino acid transport system ATP-binding protein</fullName>
    </submittedName>
</protein>
<dbReference type="SUPFAM" id="SSF52540">
    <property type="entry name" value="P-loop containing nucleoside triphosphate hydrolases"/>
    <property type="match status" value="1"/>
</dbReference>
<dbReference type="PROSITE" id="PS50893">
    <property type="entry name" value="ABC_TRANSPORTER_2"/>
    <property type="match status" value="1"/>
</dbReference>
<name>A0A1G7LR25_9EURY</name>
<gene>
    <name evidence="6" type="ORF">SAMN04488067_10576</name>
</gene>
<dbReference type="Pfam" id="PF12399">
    <property type="entry name" value="BCA_ABC_TP_C"/>
    <property type="match status" value="1"/>
</dbReference>
<dbReference type="OrthoDB" id="44250at2157"/>
<keyword evidence="3 6" id="KW-0067">ATP-binding</keyword>
<evidence type="ECO:0000259" key="5">
    <source>
        <dbReference type="PROSITE" id="PS50893"/>
    </source>
</evidence>
<reference evidence="6 7" key="1">
    <citation type="submission" date="2016-10" db="EMBL/GenBank/DDBJ databases">
        <authorList>
            <person name="Varghese N."/>
            <person name="Submissions S."/>
        </authorList>
    </citation>
    <scope>NUCLEOTIDE SEQUENCE [LARGE SCALE GENOMIC DNA]</scope>
    <source>
        <strain evidence="6 7">CGMCC 1.3527</strain>
    </source>
</reference>
<dbReference type="Proteomes" id="UP000324020">
    <property type="component" value="Unassembled WGS sequence"/>
</dbReference>
<accession>A0A1G7LR25</accession>
<dbReference type="AlphaFoldDB" id="A0A1G7LR25"/>
<dbReference type="InterPro" id="IPR032823">
    <property type="entry name" value="BCA_ABC_TP_C"/>
</dbReference>
<dbReference type="InterPro" id="IPR027417">
    <property type="entry name" value="P-loop_NTPase"/>
</dbReference>
<proteinExistence type="predicted"/>
<feature type="region of interest" description="Disordered" evidence="4">
    <location>
        <begin position="58"/>
        <end position="82"/>
    </location>
</feature>
<feature type="region of interest" description="Disordered" evidence="4">
    <location>
        <begin position="271"/>
        <end position="322"/>
    </location>
</feature>
<dbReference type="InterPro" id="IPR051120">
    <property type="entry name" value="ABC_AA/LPS_Transport"/>
</dbReference>
<dbReference type="EMBL" id="FNBO01000005">
    <property type="protein sequence ID" value="SDF51836.1"/>
    <property type="molecule type" value="Genomic_DNA"/>
</dbReference>
<evidence type="ECO:0000256" key="2">
    <source>
        <dbReference type="ARBA" id="ARBA00022741"/>
    </source>
</evidence>
<dbReference type="GO" id="GO:0016887">
    <property type="term" value="F:ATP hydrolysis activity"/>
    <property type="evidence" value="ECO:0007669"/>
    <property type="project" value="InterPro"/>
</dbReference>
<dbReference type="GO" id="GO:0005886">
    <property type="term" value="C:plasma membrane"/>
    <property type="evidence" value="ECO:0007669"/>
    <property type="project" value="TreeGrafter"/>
</dbReference>
<evidence type="ECO:0000256" key="4">
    <source>
        <dbReference type="SAM" id="MobiDB-lite"/>
    </source>
</evidence>
<sequence>MLLETEGLTKRFGGITAVDGVDFALEAGELCSIIGPNGAGKTTFFNLLTGVLEPSDGRIRFDPPADDGARAEAGPTAAGGAASAAANGTGSAVDITAASPDETALAGIHRSYQITNLFPTLSVLENVRVAAQASRGNDSWKLWRNVTEFEDHYAEATAILERIGLAAEAETVTENLSHGEKRSLEIGVALAGDPDLLLLDEPTAGVSSEGVDEVVALIEDVAADHSVMLIEHNMEVVMDISDRIAVLHRGELIADGPPEDVRGDEAVQEAYLGGYGREGSAGDGSAVGGDADGDADGDAGADRDGDAAADGGRRASVGGDTR</sequence>
<dbReference type="Pfam" id="PF00005">
    <property type="entry name" value="ABC_tran"/>
    <property type="match status" value="1"/>
</dbReference>
<dbReference type="InterPro" id="IPR003593">
    <property type="entry name" value="AAA+_ATPase"/>
</dbReference>
<dbReference type="SMART" id="SM00382">
    <property type="entry name" value="AAA"/>
    <property type="match status" value="1"/>
</dbReference>
<feature type="domain" description="ABC transporter" evidence="5">
    <location>
        <begin position="3"/>
        <end position="274"/>
    </location>
</feature>
<dbReference type="Gene3D" id="3.40.50.300">
    <property type="entry name" value="P-loop containing nucleotide triphosphate hydrolases"/>
    <property type="match status" value="1"/>
</dbReference>
<evidence type="ECO:0000256" key="1">
    <source>
        <dbReference type="ARBA" id="ARBA00022448"/>
    </source>
</evidence>
<evidence type="ECO:0000313" key="7">
    <source>
        <dbReference type="Proteomes" id="UP000324020"/>
    </source>
</evidence>
<dbReference type="PANTHER" id="PTHR45772">
    <property type="entry name" value="CONSERVED COMPONENT OF ABC TRANSPORTER FOR NATURAL AMINO ACIDS-RELATED"/>
    <property type="match status" value="1"/>
</dbReference>
<feature type="compositionally biased region" description="Gly residues" evidence="4">
    <location>
        <begin position="273"/>
        <end position="287"/>
    </location>
</feature>
<dbReference type="InterPro" id="IPR003439">
    <property type="entry name" value="ABC_transporter-like_ATP-bd"/>
</dbReference>
<keyword evidence="2" id="KW-0547">Nucleotide-binding</keyword>
<feature type="compositionally biased region" description="Low complexity" evidence="4">
    <location>
        <begin position="308"/>
        <end position="322"/>
    </location>
</feature>
<dbReference type="RefSeq" id="WP_149798437.1">
    <property type="nucleotide sequence ID" value="NZ_FNBO01000005.1"/>
</dbReference>
<dbReference type="CDD" id="cd03219">
    <property type="entry name" value="ABC_Mj1267_LivG_branched"/>
    <property type="match status" value="1"/>
</dbReference>
<feature type="compositionally biased region" description="Basic and acidic residues" evidence="4">
    <location>
        <begin position="58"/>
        <end position="70"/>
    </location>
</feature>